<dbReference type="HOGENOM" id="CLU_288978_0_0_0"/>
<dbReference type="InterPro" id="IPR001343">
    <property type="entry name" value="Hemolysn_Ca-bd"/>
</dbReference>
<organism evidence="2 3">
    <name type="scientific">Desulfurispirillum indicum (strain ATCC BAA-1389 / DSM 22839 / S5)</name>
    <dbReference type="NCBI Taxonomy" id="653733"/>
    <lineage>
        <taxon>Bacteria</taxon>
        <taxon>Pseudomonadati</taxon>
        <taxon>Chrysiogenota</taxon>
        <taxon>Chrysiogenia</taxon>
        <taxon>Chrysiogenales</taxon>
        <taxon>Chrysiogenaceae</taxon>
        <taxon>Desulfurispirillum</taxon>
    </lineage>
</organism>
<dbReference type="STRING" id="653733.Selin_0231"/>
<keyword evidence="3" id="KW-1185">Reference proteome</keyword>
<protein>
    <submittedName>
        <fullName evidence="2">Hemolysin-type calcium-binding region</fullName>
    </submittedName>
</protein>
<dbReference type="Proteomes" id="UP000002572">
    <property type="component" value="Chromosome"/>
</dbReference>
<evidence type="ECO:0000259" key="1">
    <source>
        <dbReference type="Pfam" id="PF13946"/>
    </source>
</evidence>
<dbReference type="GO" id="GO:0005509">
    <property type="term" value="F:calcium ion binding"/>
    <property type="evidence" value="ECO:0007669"/>
    <property type="project" value="InterPro"/>
</dbReference>
<dbReference type="InParanoid" id="E6W649"/>
<feature type="domain" description="DUF4214" evidence="1">
    <location>
        <begin position="54"/>
        <end position="98"/>
    </location>
</feature>
<dbReference type="Pfam" id="PF13946">
    <property type="entry name" value="DUF4214"/>
    <property type="match status" value="1"/>
</dbReference>
<name>E6W649_DESIS</name>
<dbReference type="InterPro" id="IPR025282">
    <property type="entry name" value="DUF4214"/>
</dbReference>
<proteinExistence type="predicted"/>
<gene>
    <name evidence="2" type="ordered locus">Selin_0231</name>
</gene>
<dbReference type="eggNOG" id="COG2931">
    <property type="taxonomic scope" value="Bacteria"/>
</dbReference>
<dbReference type="EMBL" id="CP002432">
    <property type="protein sequence ID" value="ADU64988.1"/>
    <property type="molecule type" value="Genomic_DNA"/>
</dbReference>
<evidence type="ECO:0000313" key="3">
    <source>
        <dbReference type="Proteomes" id="UP000002572"/>
    </source>
</evidence>
<dbReference type="Pfam" id="PF00353">
    <property type="entry name" value="HemolysinCabind"/>
    <property type="match status" value="2"/>
</dbReference>
<dbReference type="RefSeq" id="WP_013504877.1">
    <property type="nucleotide sequence ID" value="NC_014836.1"/>
</dbReference>
<sequence>MSVTTAEIIELYVASFGRAPRKSELEALETASAGKTKSEVAADMIESSGSFASADNTAFLNEAYQAFFGRVADAEGLAFWGAALEAGLSRADLIAELVAGADNYPAEGANAAEAAKDKAIAANKKAVATYFAESGIEDEAQASEVLDGVTEDPATVDSAKDVIDEATQVPGETFTLVSGAEVVEGTAGNDTIIAVTDNLASKRTLDQGDQIDGGEGNDVLKVALGANFNGFTGDGYLKNVETIELTNESNFARTFNANGIEGVTEYVVNATTKDVKVTNIKELLDVITVNGQKEGTLDFTYAAAAVSGSDDALTLALNSVGSAKTTTAAQINLAVSIAGIEDLSLDVAGNNFVNLTSVTEAKTISVLGSGNVDITAVAAGVTAFDASAATGTVTANLAGAGTFTTIMGGAGKDTITVDGTELDIIATLDGGEGYDVLTINNATSGAADNTLALNMQNFEELRINGAATQELTFAAASVSGLEKVVLGTMGVGGSVVLAQMQAENMTLQLQTATAGSATVGKATYDGYGELTITTGDAANDKTAPRETEIEVISNNASIVNVNVAARTALNSDILLTAADQLTLNVATGKASEAIGVTHVKGDELTSFGGSINAQVATSVIIDAKGLLDGATIEANQAESVVADVAAGDLTLITGKVESIEMKATGAFQINDDSDLSALNSLVLTTGKVFTFEDANVNGLAELAYVQVDGNGSMTFGNNAIGADQEGVTVAATELLGGITVIVDDAASVAGSTAAVYGSTIGKNTIEIGARAEVELTGGVSADVFTVDLNVNVDQNITITGGAGNDKFVIGSTYQNKNIVTITDFNSGDAFHIDGTDKIAASTVADTYDLNDAVAFLLDAGMSGATTNNVSVQEFDAAAEDVTAIYYGGDTYFVIGNSDGNFDAGEVLLKLQGVTTVTAAQVTALFDLTV</sequence>
<dbReference type="OrthoDB" id="7950479at2"/>
<reference evidence="2 3" key="1">
    <citation type="submission" date="2010-12" db="EMBL/GenBank/DDBJ databases">
        <title>Complete sequence of Desulfurispirillum indicum S5.</title>
        <authorList>
            <consortium name="US DOE Joint Genome Institute"/>
            <person name="Lucas S."/>
            <person name="Copeland A."/>
            <person name="Lapidus A."/>
            <person name="Cheng J.-F."/>
            <person name="Goodwin L."/>
            <person name="Pitluck S."/>
            <person name="Chertkov O."/>
            <person name="Held B."/>
            <person name="Detter J.C."/>
            <person name="Han C."/>
            <person name="Tapia R."/>
            <person name="Land M."/>
            <person name="Hauser L."/>
            <person name="Kyrpides N."/>
            <person name="Ivanova N."/>
            <person name="Mikhailova N."/>
            <person name="Haggblom M."/>
            <person name="Rauschenbach I."/>
            <person name="Bini E."/>
            <person name="Woyke T."/>
        </authorList>
    </citation>
    <scope>NUCLEOTIDE SEQUENCE [LARGE SCALE GENOMIC DNA]</scope>
    <source>
        <strain evidence="3">ATCC BAA-1389 / DSM 22839 / S5</strain>
    </source>
</reference>
<dbReference type="KEGG" id="din:Selin_0231"/>
<dbReference type="PRINTS" id="PR00313">
    <property type="entry name" value="CABNDNGRPT"/>
</dbReference>
<dbReference type="AlphaFoldDB" id="E6W649"/>
<accession>E6W649</accession>
<evidence type="ECO:0000313" key="2">
    <source>
        <dbReference type="EMBL" id="ADU64988.1"/>
    </source>
</evidence>